<gene>
    <name evidence="5" type="ORF">HD593_005976</name>
</gene>
<dbReference type="EMBL" id="JACHMI010000001">
    <property type="protein sequence ID" value="MBB6551181.1"/>
    <property type="molecule type" value="Genomic_DNA"/>
</dbReference>
<sequence>MPRLSPRLAAIVDALPLEPHLRVLEIGCGPGAAARAVAARLGTGHVLAIDRSAAAIEQARAAAAGEIAAGRMSVRQVAGEDFVLLPGEEPYDLVFAVRVGALDGRHPEAGRLLLRRLALATRPGARLFIDGGDPLREVPIPR</sequence>
<evidence type="ECO:0000313" key="5">
    <source>
        <dbReference type="EMBL" id="MBB6551181.1"/>
    </source>
</evidence>
<dbReference type="Pfam" id="PF13649">
    <property type="entry name" value="Methyltransf_25"/>
    <property type="match status" value="1"/>
</dbReference>
<dbReference type="SUPFAM" id="SSF53335">
    <property type="entry name" value="S-adenosyl-L-methionine-dependent methyltransferases"/>
    <property type="match status" value="1"/>
</dbReference>
<dbReference type="InterPro" id="IPR029063">
    <property type="entry name" value="SAM-dependent_MTases_sf"/>
</dbReference>
<dbReference type="InterPro" id="IPR041698">
    <property type="entry name" value="Methyltransf_25"/>
</dbReference>
<dbReference type="GO" id="GO:0032259">
    <property type="term" value="P:methylation"/>
    <property type="evidence" value="ECO:0007669"/>
    <property type="project" value="UniProtKB-KW"/>
</dbReference>
<dbReference type="PANTHER" id="PTHR43464:SF19">
    <property type="entry name" value="UBIQUINONE BIOSYNTHESIS O-METHYLTRANSFERASE, MITOCHONDRIAL"/>
    <property type="match status" value="1"/>
</dbReference>
<dbReference type="RefSeq" id="WP_185105320.1">
    <property type="nucleotide sequence ID" value="NZ_BAAAXY010000010.1"/>
</dbReference>
<reference evidence="5 6" key="1">
    <citation type="submission" date="2020-08" db="EMBL/GenBank/DDBJ databases">
        <title>Sequencing the genomes of 1000 actinobacteria strains.</title>
        <authorList>
            <person name="Klenk H.-P."/>
        </authorList>
    </citation>
    <scope>NUCLEOTIDE SEQUENCE [LARGE SCALE GENOMIC DNA]</scope>
    <source>
        <strain evidence="5 6">DSM 43768</strain>
    </source>
</reference>
<protein>
    <submittedName>
        <fullName evidence="5">Protein-L-isoaspartate O-methyltransferase</fullName>
    </submittedName>
</protein>
<keyword evidence="6" id="KW-1185">Reference proteome</keyword>
<organism evidence="5 6">
    <name type="scientific">Nonomuraea rubra</name>
    <dbReference type="NCBI Taxonomy" id="46180"/>
    <lineage>
        <taxon>Bacteria</taxon>
        <taxon>Bacillati</taxon>
        <taxon>Actinomycetota</taxon>
        <taxon>Actinomycetes</taxon>
        <taxon>Streptosporangiales</taxon>
        <taxon>Streptosporangiaceae</taxon>
        <taxon>Nonomuraea</taxon>
    </lineage>
</organism>
<evidence type="ECO:0000313" key="6">
    <source>
        <dbReference type="Proteomes" id="UP000565579"/>
    </source>
</evidence>
<evidence type="ECO:0000256" key="3">
    <source>
        <dbReference type="ARBA" id="ARBA00022691"/>
    </source>
</evidence>
<proteinExistence type="predicted"/>
<keyword evidence="2 5" id="KW-0808">Transferase</keyword>
<evidence type="ECO:0000256" key="2">
    <source>
        <dbReference type="ARBA" id="ARBA00022679"/>
    </source>
</evidence>
<dbReference type="AlphaFoldDB" id="A0A7X0NXH6"/>
<evidence type="ECO:0000259" key="4">
    <source>
        <dbReference type="Pfam" id="PF13649"/>
    </source>
</evidence>
<dbReference type="GO" id="GO:0008168">
    <property type="term" value="F:methyltransferase activity"/>
    <property type="evidence" value="ECO:0007669"/>
    <property type="project" value="UniProtKB-KW"/>
</dbReference>
<feature type="domain" description="Methyltransferase" evidence="4">
    <location>
        <begin position="23"/>
        <end position="123"/>
    </location>
</feature>
<keyword evidence="3" id="KW-0949">S-adenosyl-L-methionine</keyword>
<accession>A0A7X0NXH6</accession>
<dbReference type="PANTHER" id="PTHR43464">
    <property type="entry name" value="METHYLTRANSFERASE"/>
    <property type="match status" value="1"/>
</dbReference>
<dbReference type="Proteomes" id="UP000565579">
    <property type="component" value="Unassembled WGS sequence"/>
</dbReference>
<dbReference type="Gene3D" id="3.40.50.150">
    <property type="entry name" value="Vaccinia Virus protein VP39"/>
    <property type="match status" value="1"/>
</dbReference>
<comment type="caution">
    <text evidence="5">The sequence shown here is derived from an EMBL/GenBank/DDBJ whole genome shotgun (WGS) entry which is preliminary data.</text>
</comment>
<name>A0A7X0NXH6_9ACTN</name>
<evidence type="ECO:0000256" key="1">
    <source>
        <dbReference type="ARBA" id="ARBA00022603"/>
    </source>
</evidence>
<keyword evidence="1 5" id="KW-0489">Methyltransferase</keyword>